<dbReference type="EMBL" id="VSSQ01030724">
    <property type="protein sequence ID" value="MPM81359.1"/>
    <property type="molecule type" value="Genomic_DNA"/>
</dbReference>
<dbReference type="InterPro" id="IPR027417">
    <property type="entry name" value="P-loop_NTPase"/>
</dbReference>
<organism evidence="4">
    <name type="scientific">bioreactor metagenome</name>
    <dbReference type="NCBI Taxonomy" id="1076179"/>
    <lineage>
        <taxon>unclassified sequences</taxon>
        <taxon>metagenomes</taxon>
        <taxon>ecological metagenomes</taxon>
    </lineage>
</organism>
<evidence type="ECO:0000256" key="1">
    <source>
        <dbReference type="ARBA" id="ARBA00022741"/>
    </source>
</evidence>
<dbReference type="InterPro" id="IPR003959">
    <property type="entry name" value="ATPase_AAA_core"/>
</dbReference>
<proteinExistence type="predicted"/>
<dbReference type="Pfam" id="PF07724">
    <property type="entry name" value="AAA_2"/>
    <property type="match status" value="1"/>
</dbReference>
<dbReference type="GO" id="GO:0034605">
    <property type="term" value="P:cellular response to heat"/>
    <property type="evidence" value="ECO:0007669"/>
    <property type="project" value="TreeGrafter"/>
</dbReference>
<reference evidence="4" key="1">
    <citation type="submission" date="2019-08" db="EMBL/GenBank/DDBJ databases">
        <authorList>
            <person name="Kucharzyk K."/>
            <person name="Murdoch R.W."/>
            <person name="Higgins S."/>
            <person name="Loffler F."/>
        </authorList>
    </citation>
    <scope>NUCLEOTIDE SEQUENCE</scope>
</reference>
<dbReference type="AlphaFoldDB" id="A0A645CWS4"/>
<gene>
    <name evidence="4" type="primary">clpB_23</name>
    <name evidence="4" type="ORF">SDC9_128412</name>
</gene>
<dbReference type="GO" id="GO:0005524">
    <property type="term" value="F:ATP binding"/>
    <property type="evidence" value="ECO:0007669"/>
    <property type="project" value="UniProtKB-KW"/>
</dbReference>
<sequence length="154" mass="17459">MTSNIGTELIQNYKKAVNNDALISGEINEVLKKYFRPEFINRIDEIAVFSVLNEEEILQITKLHISKLSSLLSKQGFHLDITEQAIRKLAEIGYDPQYGARPLKRAIQKYIIDKLSSKIIAADYSNGDTIKIDVDLSGNFIFNKLVDTSLVLNR</sequence>
<keyword evidence="1" id="KW-0547">Nucleotide-binding</keyword>
<dbReference type="InterPro" id="IPR050130">
    <property type="entry name" value="ClpA_ClpB"/>
</dbReference>
<dbReference type="Pfam" id="PF10431">
    <property type="entry name" value="ClpB_D2-small"/>
    <property type="match status" value="1"/>
</dbReference>
<protein>
    <submittedName>
        <fullName evidence="4">Chaperone protein ClpB</fullName>
    </submittedName>
</protein>
<dbReference type="GO" id="GO:0005737">
    <property type="term" value="C:cytoplasm"/>
    <property type="evidence" value="ECO:0007669"/>
    <property type="project" value="TreeGrafter"/>
</dbReference>
<comment type="caution">
    <text evidence="4">The sequence shown here is derived from an EMBL/GenBank/DDBJ whole genome shotgun (WGS) entry which is preliminary data.</text>
</comment>
<dbReference type="Gene3D" id="3.40.50.300">
    <property type="entry name" value="P-loop containing nucleotide triphosphate hydrolases"/>
    <property type="match status" value="1"/>
</dbReference>
<dbReference type="PANTHER" id="PTHR11638">
    <property type="entry name" value="ATP-DEPENDENT CLP PROTEASE"/>
    <property type="match status" value="1"/>
</dbReference>
<dbReference type="PANTHER" id="PTHR11638:SF18">
    <property type="entry name" value="HEAT SHOCK PROTEIN 104"/>
    <property type="match status" value="1"/>
</dbReference>
<evidence type="ECO:0000313" key="4">
    <source>
        <dbReference type="EMBL" id="MPM81359.1"/>
    </source>
</evidence>
<accession>A0A645CWS4</accession>
<name>A0A645CWS4_9ZZZZ</name>
<evidence type="ECO:0000256" key="2">
    <source>
        <dbReference type="ARBA" id="ARBA00022840"/>
    </source>
</evidence>
<dbReference type="Gene3D" id="1.10.8.60">
    <property type="match status" value="1"/>
</dbReference>
<dbReference type="GO" id="GO:0016887">
    <property type="term" value="F:ATP hydrolysis activity"/>
    <property type="evidence" value="ECO:0007669"/>
    <property type="project" value="InterPro"/>
</dbReference>
<dbReference type="InterPro" id="IPR019489">
    <property type="entry name" value="Clp_ATPase_C"/>
</dbReference>
<evidence type="ECO:0000259" key="3">
    <source>
        <dbReference type="SMART" id="SM01086"/>
    </source>
</evidence>
<feature type="domain" description="Clp ATPase C-terminal" evidence="3">
    <location>
        <begin position="52"/>
        <end position="142"/>
    </location>
</feature>
<dbReference type="SMART" id="SM01086">
    <property type="entry name" value="ClpB_D2-small"/>
    <property type="match status" value="1"/>
</dbReference>
<dbReference type="SUPFAM" id="SSF52540">
    <property type="entry name" value="P-loop containing nucleoside triphosphate hydrolases"/>
    <property type="match status" value="1"/>
</dbReference>
<keyword evidence="2" id="KW-0067">ATP-binding</keyword>